<accession>A0A8X6XCH7</accession>
<dbReference type="AlphaFoldDB" id="A0A8X6XCH7"/>
<dbReference type="EMBL" id="BMAV01007432">
    <property type="protein sequence ID" value="GFY50376.1"/>
    <property type="molecule type" value="Genomic_DNA"/>
</dbReference>
<evidence type="ECO:0000313" key="2">
    <source>
        <dbReference type="Proteomes" id="UP000886998"/>
    </source>
</evidence>
<reference evidence="1" key="1">
    <citation type="submission" date="2020-08" db="EMBL/GenBank/DDBJ databases">
        <title>Multicomponent nature underlies the extraordinary mechanical properties of spider dragline silk.</title>
        <authorList>
            <person name="Kono N."/>
            <person name="Nakamura H."/>
            <person name="Mori M."/>
            <person name="Yoshida Y."/>
            <person name="Ohtoshi R."/>
            <person name="Malay A.D."/>
            <person name="Moran D.A.P."/>
            <person name="Tomita M."/>
            <person name="Numata K."/>
            <person name="Arakawa K."/>
        </authorList>
    </citation>
    <scope>NUCLEOTIDE SEQUENCE</scope>
</reference>
<dbReference type="OrthoDB" id="6435844at2759"/>
<organism evidence="1 2">
    <name type="scientific">Trichonephila inaurata madagascariensis</name>
    <dbReference type="NCBI Taxonomy" id="2747483"/>
    <lineage>
        <taxon>Eukaryota</taxon>
        <taxon>Metazoa</taxon>
        <taxon>Ecdysozoa</taxon>
        <taxon>Arthropoda</taxon>
        <taxon>Chelicerata</taxon>
        <taxon>Arachnida</taxon>
        <taxon>Araneae</taxon>
        <taxon>Araneomorphae</taxon>
        <taxon>Entelegynae</taxon>
        <taxon>Araneoidea</taxon>
        <taxon>Nephilidae</taxon>
        <taxon>Trichonephila</taxon>
        <taxon>Trichonephila inaurata</taxon>
    </lineage>
</organism>
<protein>
    <submittedName>
        <fullName evidence="1">Uncharacterized protein</fullName>
    </submittedName>
</protein>
<gene>
    <name evidence="1" type="primary">AVEN_251716_1</name>
    <name evidence="1" type="ORF">TNIN_300021</name>
</gene>
<name>A0A8X6XCH7_9ARAC</name>
<comment type="caution">
    <text evidence="1">The sequence shown here is derived from an EMBL/GenBank/DDBJ whole genome shotgun (WGS) entry which is preliminary data.</text>
</comment>
<keyword evidence="2" id="KW-1185">Reference proteome</keyword>
<evidence type="ECO:0000313" key="1">
    <source>
        <dbReference type="EMBL" id="GFY50376.1"/>
    </source>
</evidence>
<proteinExistence type="predicted"/>
<sequence>MGDWFCFKNFVSSDAILVNVAFSGTSFPYAINFVEPTTLLLVRFDELRKKRVPVRKIAPTPRWPLKPTPHIYVPKRFLRLWSQQQDELMLGGPSGDGPEDSWDSSFVPRKTSEARNTVDDYTIRSPLPEDISPSHSEPFPTIIDTEIETSETFKDELISRSSVSFQGPSSLLNTLIFRPSPPVFLGNVETTVTIIDNKDTPFTHILPTLTVTGSSINNTSEVFIGYPEDFTIIPSHYEMDSTVFNNFSTFKHLTSSFDTKAMIFSTFEPDLGLSSNFSHISLENMISISSFYPKNLTDLESSKEMAKTISSTVTSFSTHHFFLGETIESLSSVRMSYLSRSFDEIELMSTISAINGETVKMTSDYDGVFEMQSSNLKKINPK</sequence>
<dbReference type="Proteomes" id="UP000886998">
    <property type="component" value="Unassembled WGS sequence"/>
</dbReference>